<proteinExistence type="predicted"/>
<organism evidence="1 2">
    <name type="scientific">Halodesulfovibrio spirochaetisodalis</name>
    <dbReference type="NCBI Taxonomy" id="1560234"/>
    <lineage>
        <taxon>Bacteria</taxon>
        <taxon>Pseudomonadati</taxon>
        <taxon>Thermodesulfobacteriota</taxon>
        <taxon>Desulfovibrionia</taxon>
        <taxon>Desulfovibrionales</taxon>
        <taxon>Desulfovibrionaceae</taxon>
        <taxon>Halodesulfovibrio</taxon>
    </lineage>
</organism>
<gene>
    <name evidence="1" type="ORF">SP90_12625</name>
</gene>
<evidence type="ECO:0000313" key="1">
    <source>
        <dbReference type="EMBL" id="OBQ46451.1"/>
    </source>
</evidence>
<sequence>MDTSGLLIEKESVNYLLLLLSSINNIQVLSATNNAHSKIIENGKVAHHHDYDRDQGARIQACMQCHHPR</sequence>
<evidence type="ECO:0000313" key="2">
    <source>
        <dbReference type="Proteomes" id="UP000091979"/>
    </source>
</evidence>
<keyword evidence="2" id="KW-1185">Reference proteome</keyword>
<reference evidence="1 2" key="1">
    <citation type="submission" date="2015-01" db="EMBL/GenBank/DDBJ databases">
        <title>Desulfovibrio sp. JC271 draft genome sequence.</title>
        <authorList>
            <person name="Shivani Y."/>
            <person name="Subhash Y."/>
            <person name="Sasikala C."/>
            <person name="Ramana C.V."/>
        </authorList>
    </citation>
    <scope>NUCLEOTIDE SEQUENCE [LARGE SCALE GENOMIC DNA]</scope>
    <source>
        <strain evidence="1 2">JC271</strain>
    </source>
</reference>
<comment type="caution">
    <text evidence="1">The sequence shown here is derived from an EMBL/GenBank/DDBJ whole genome shotgun (WGS) entry which is preliminary data.</text>
</comment>
<accession>A0A1B7XAQ2</accession>
<name>A0A1B7XAQ2_9BACT</name>
<dbReference type="EMBL" id="JXMS01000024">
    <property type="protein sequence ID" value="OBQ46451.1"/>
    <property type="molecule type" value="Genomic_DNA"/>
</dbReference>
<dbReference type="STRING" id="1560234.SP90_12625"/>
<protein>
    <submittedName>
        <fullName evidence="1">Uncharacterized protein</fullName>
    </submittedName>
</protein>
<dbReference type="Proteomes" id="UP000091979">
    <property type="component" value="Unassembled WGS sequence"/>
</dbReference>
<dbReference type="AlphaFoldDB" id="A0A1B7XAQ2"/>